<feature type="region of interest" description="Disordered" evidence="3">
    <location>
        <begin position="718"/>
        <end position="743"/>
    </location>
</feature>
<dbReference type="InterPro" id="IPR027417">
    <property type="entry name" value="P-loop_NTPase"/>
</dbReference>
<sequence>MEHKTTRALSEALRTTLAPPPSQSGDGDVSPHTVPAGDGNGSSGAQSSEPPLGNDNGLQPEGAPGTSSSFNRRPPSDTPLISPRSASDLSRIPITQTSSSGSSRNNSHSNSPRSTSSIPPLHLSSQRRAATTLDVPGLTRSKISPDGMIAARDLESKLVIVMVGLPARGKSYVTKKLCRYLNWQQHGARIFNVGNTRRNADRTVGPASRPLPDEGVASASPEQEAQLHAEHEAKALEAEMRGDPPDHTDSADFFSPDNPQTSQLREKWAMDTLDELLDYILNENGSVGVLDATNTTRARRKKVLDRIRERTGGRLKVLFLESICTRSDIIDANIRLKLSGPDYKDMDQEKALKDFVARLHNYEKVYETISDDEEEDDNFQYIKMIDVGRKVVCYNIQGFLAGQAVFFLLNFNLAERQIWITRHGESEDNAAGRIGGDAPLTARGEKFAKALARFMDFQKSEFRGKQLQKFSDRVRILKKEGSTPSTPLNEPEEPNFCVWTSMMKRSVQTAQYMDEDMFAIKEMRMLNELGAGVCEGMTYEEISQTYPEEYSARIADKIQYRYPGIGGESYLDVINRLRPVIVEMERMEDNALIIAHRVVARVLLAYFMNLGRDAIGDLDVPLHTLYMLEPKPYGVDWAVYEYSEETDWFYRVPKEQISAQIQRLQREGSQKKSNRGAPAVIGTGTALGSSKERNFSVVPTQEDAAAASAANNISQLSLGASSTTSSRVPLTNRRRRPSAVDDIQVKQADYHDWETAAH</sequence>
<dbReference type="Gene3D" id="3.40.50.1240">
    <property type="entry name" value="Phosphoglycerate mutase-like"/>
    <property type="match status" value="1"/>
</dbReference>
<dbReference type="PhylomeDB" id="A0A060T0T9"/>
<dbReference type="InterPro" id="IPR013078">
    <property type="entry name" value="His_Pase_superF_clade-1"/>
</dbReference>
<evidence type="ECO:0000256" key="1">
    <source>
        <dbReference type="ARBA" id="ARBA00022741"/>
    </source>
</evidence>
<name>A0A060T0T9_BLAAD</name>
<dbReference type="InterPro" id="IPR029033">
    <property type="entry name" value="His_PPase_superfam"/>
</dbReference>
<dbReference type="InterPro" id="IPR001345">
    <property type="entry name" value="PG/BPGM_mutase_AS"/>
</dbReference>
<dbReference type="GO" id="GO:0005829">
    <property type="term" value="C:cytosol"/>
    <property type="evidence" value="ECO:0007669"/>
    <property type="project" value="TreeGrafter"/>
</dbReference>
<dbReference type="EMBL" id="HG937693">
    <property type="protein sequence ID" value="CDP34573.1"/>
    <property type="molecule type" value="Genomic_DNA"/>
</dbReference>
<dbReference type="PRINTS" id="PR00991">
    <property type="entry name" value="6PFRUCTKNASE"/>
</dbReference>
<dbReference type="GO" id="GO:0005524">
    <property type="term" value="F:ATP binding"/>
    <property type="evidence" value="ECO:0007669"/>
    <property type="project" value="UniProtKB-KW"/>
</dbReference>
<evidence type="ECO:0000256" key="2">
    <source>
        <dbReference type="ARBA" id="ARBA00022840"/>
    </source>
</evidence>
<feature type="compositionally biased region" description="Basic and acidic residues" evidence="3">
    <location>
        <begin position="239"/>
        <end position="250"/>
    </location>
</feature>
<dbReference type="GO" id="GO:0006000">
    <property type="term" value="P:fructose metabolic process"/>
    <property type="evidence" value="ECO:0007669"/>
    <property type="project" value="InterPro"/>
</dbReference>
<organism evidence="5">
    <name type="scientific">Blastobotrys adeninivorans</name>
    <name type="common">Yeast</name>
    <name type="synonym">Arxula adeninivorans</name>
    <dbReference type="NCBI Taxonomy" id="409370"/>
    <lineage>
        <taxon>Eukaryota</taxon>
        <taxon>Fungi</taxon>
        <taxon>Dikarya</taxon>
        <taxon>Ascomycota</taxon>
        <taxon>Saccharomycotina</taxon>
        <taxon>Dipodascomycetes</taxon>
        <taxon>Dipodascales</taxon>
        <taxon>Trichomonascaceae</taxon>
        <taxon>Blastobotrys</taxon>
    </lineage>
</organism>
<evidence type="ECO:0000313" key="5">
    <source>
        <dbReference type="EMBL" id="CDP34573.1"/>
    </source>
</evidence>
<reference evidence="5" key="2">
    <citation type="submission" date="2014-06" db="EMBL/GenBank/DDBJ databases">
        <title>The complete genome of Blastobotrys (Arxula) adeninivorans LS3 - a yeast of biotechnological interest.</title>
        <authorList>
            <person name="Kunze G."/>
            <person name="Gaillardin C."/>
            <person name="Czernicka M."/>
            <person name="Durrens P."/>
            <person name="Martin T."/>
            <person name="Boer E."/>
            <person name="Gabaldon T."/>
            <person name="Cruz J."/>
            <person name="Talla E."/>
            <person name="Marck C."/>
            <person name="Goffeau A."/>
            <person name="Barbe V."/>
            <person name="Baret P."/>
            <person name="Baronian K."/>
            <person name="Beier S."/>
            <person name="Bleykasten C."/>
            <person name="Bode R."/>
            <person name="Casaregola S."/>
            <person name="Despons L."/>
            <person name="Fairhead C."/>
            <person name="Giersberg M."/>
            <person name="Gierski P."/>
            <person name="Hahnel U."/>
            <person name="Hartmann A."/>
            <person name="Jankowska D."/>
            <person name="Jubin C."/>
            <person name="Jung P."/>
            <person name="Lafontaine I."/>
            <person name="Leh-Louis V."/>
            <person name="Lemaire M."/>
            <person name="Marcet-Houben M."/>
            <person name="Mascher M."/>
            <person name="Morel G."/>
            <person name="Richard G.-F."/>
            <person name="Riechen J."/>
            <person name="Sacerdot C."/>
            <person name="Sarkar A."/>
            <person name="Savel G."/>
            <person name="Schacherer J."/>
            <person name="Sherman D."/>
            <person name="Straub M.-L."/>
            <person name="Stein N."/>
            <person name="Thierry A."/>
            <person name="Trautwein-Schult A."/>
            <person name="Westhof E."/>
            <person name="Worch S."/>
            <person name="Dujon B."/>
            <person name="Souciet J.-L."/>
            <person name="Wincker P."/>
            <person name="Scholz U."/>
            <person name="Neuveglise N."/>
        </authorList>
    </citation>
    <scope>NUCLEOTIDE SEQUENCE</scope>
    <source>
        <strain evidence="5">LS3</strain>
    </source>
</reference>
<dbReference type="CDD" id="cd07067">
    <property type="entry name" value="HP_PGM_like"/>
    <property type="match status" value="1"/>
</dbReference>
<feature type="region of interest" description="Disordered" evidence="3">
    <location>
        <begin position="664"/>
        <end position="687"/>
    </location>
</feature>
<dbReference type="PROSITE" id="PS00175">
    <property type="entry name" value="PG_MUTASE"/>
    <property type="match status" value="1"/>
</dbReference>
<evidence type="ECO:0000256" key="3">
    <source>
        <dbReference type="SAM" id="MobiDB-lite"/>
    </source>
</evidence>
<reference evidence="5" key="1">
    <citation type="submission" date="2014-02" db="EMBL/GenBank/DDBJ databases">
        <authorList>
            <person name="Genoscope - CEA"/>
        </authorList>
    </citation>
    <scope>NUCLEOTIDE SEQUENCE</scope>
    <source>
        <strain evidence="5">LS3</strain>
    </source>
</reference>
<proteinExistence type="predicted"/>
<feature type="domain" description="6-phosphofructo-2-kinase" evidence="4">
    <location>
        <begin position="148"/>
        <end position="413"/>
    </location>
</feature>
<protein>
    <submittedName>
        <fullName evidence="5">ARAD1C15576p</fullName>
    </submittedName>
</protein>
<dbReference type="AlphaFoldDB" id="A0A060T0T9"/>
<accession>A0A060T0T9</accession>
<dbReference type="PANTHER" id="PTHR10606:SF32">
    <property type="entry name" value="6-PHOSPHOFRUCTO-2-KINASE 1"/>
    <property type="match status" value="1"/>
</dbReference>
<feature type="compositionally biased region" description="Low complexity" evidence="3">
    <location>
        <begin position="92"/>
        <end position="119"/>
    </location>
</feature>
<dbReference type="Pfam" id="PF00300">
    <property type="entry name" value="His_Phos_1"/>
    <property type="match status" value="2"/>
</dbReference>
<dbReference type="InterPro" id="IPR013079">
    <property type="entry name" value="6Phosfructo_kin"/>
</dbReference>
<dbReference type="SMART" id="SM00855">
    <property type="entry name" value="PGAM"/>
    <property type="match status" value="1"/>
</dbReference>
<keyword evidence="2" id="KW-0067">ATP-binding</keyword>
<dbReference type="Gene3D" id="3.40.50.300">
    <property type="entry name" value="P-loop containing nucleotide triphosphate hydrolases"/>
    <property type="match status" value="1"/>
</dbReference>
<feature type="region of interest" description="Disordered" evidence="3">
    <location>
        <begin position="198"/>
        <end position="227"/>
    </location>
</feature>
<dbReference type="InterPro" id="IPR003094">
    <property type="entry name" value="6Pfruct_kin"/>
</dbReference>
<keyword evidence="1" id="KW-0547">Nucleotide-binding</keyword>
<feature type="region of interest" description="Disordered" evidence="3">
    <location>
        <begin position="1"/>
        <end position="143"/>
    </location>
</feature>
<dbReference type="SUPFAM" id="SSF53254">
    <property type="entry name" value="Phosphoglycerate mutase-like"/>
    <property type="match status" value="1"/>
</dbReference>
<dbReference type="SUPFAM" id="SSF52540">
    <property type="entry name" value="P-loop containing nucleoside triphosphate hydrolases"/>
    <property type="match status" value="1"/>
</dbReference>
<dbReference type="GO" id="GO:0003873">
    <property type="term" value="F:6-phosphofructo-2-kinase activity"/>
    <property type="evidence" value="ECO:0007669"/>
    <property type="project" value="InterPro"/>
</dbReference>
<feature type="compositionally biased region" description="Polar residues" evidence="3">
    <location>
        <begin position="718"/>
        <end position="729"/>
    </location>
</feature>
<gene>
    <name evidence="5" type="ORF">GNLVRS02_ARAD1C15576g</name>
</gene>
<dbReference type="Pfam" id="PF01591">
    <property type="entry name" value="6PF2K"/>
    <property type="match status" value="1"/>
</dbReference>
<evidence type="ECO:0000259" key="4">
    <source>
        <dbReference type="Pfam" id="PF01591"/>
    </source>
</evidence>
<feature type="region of interest" description="Disordered" evidence="3">
    <location>
        <begin position="239"/>
        <end position="261"/>
    </location>
</feature>
<dbReference type="PANTHER" id="PTHR10606">
    <property type="entry name" value="6-PHOSPHOFRUCTO-2-KINASE/FRUCTOSE-2,6-BISPHOSPHATASE"/>
    <property type="match status" value="1"/>
</dbReference>
<dbReference type="GO" id="GO:0006003">
    <property type="term" value="P:fructose 2,6-bisphosphate metabolic process"/>
    <property type="evidence" value="ECO:0007669"/>
    <property type="project" value="InterPro"/>
</dbReference>